<evidence type="ECO:0000256" key="6">
    <source>
        <dbReference type="ARBA" id="ARBA00023303"/>
    </source>
</evidence>
<reference evidence="12 14" key="2">
    <citation type="submission" date="2024-04" db="EMBL/GenBank/DDBJ databases">
        <title>Three lactobacilli isolated from voided urine samples from females with type 2 diabetes.</title>
        <authorList>
            <person name="Kula A."/>
            <person name="Stegman N."/>
            <person name="Putonti C."/>
        </authorList>
    </citation>
    <scope>NUCLEOTIDE SEQUENCE [LARGE SCALE GENOMIC DNA]</scope>
    <source>
        <strain evidence="12 14">1855</strain>
    </source>
</reference>
<keyword evidence="10" id="KW-0813">Transport</keyword>
<feature type="binding site" evidence="10">
    <location>
        <position position="65"/>
    </location>
    <ligand>
        <name>Na(+)</name>
        <dbReference type="ChEBI" id="CHEBI:29101"/>
        <note>structural</note>
    </ligand>
</feature>
<reference evidence="11 13" key="1">
    <citation type="submission" date="2019-09" db="EMBL/GenBank/DDBJ databases">
        <title>Draft genome sequence assemblies of isolates from the urinary tract.</title>
        <authorList>
            <person name="Mores C.R."/>
            <person name="Putonti C."/>
            <person name="Wolfe A.J."/>
        </authorList>
    </citation>
    <scope>NUCLEOTIDE SEQUENCE [LARGE SCALE GENOMIC DNA]</scope>
    <source>
        <strain evidence="11 13">UMB246</strain>
    </source>
</reference>
<comment type="activity regulation">
    <text evidence="10">Na(+) is not transported, but it plays an essential structural role and its presence is essential for fluoride channel function.</text>
</comment>
<keyword evidence="3 10" id="KW-0812">Transmembrane</keyword>
<dbReference type="AlphaFoldDB" id="A0A5N1IGH8"/>
<dbReference type="EMBL" id="VYWW01000012">
    <property type="protein sequence ID" value="KAA9323067.1"/>
    <property type="molecule type" value="Genomic_DNA"/>
</dbReference>
<evidence type="ECO:0000313" key="11">
    <source>
        <dbReference type="EMBL" id="KAA9323067.1"/>
    </source>
</evidence>
<dbReference type="GeneID" id="31742758"/>
<feature type="binding site" evidence="10">
    <location>
        <position position="68"/>
    </location>
    <ligand>
        <name>Na(+)</name>
        <dbReference type="ChEBI" id="CHEBI:29101"/>
        <note>structural</note>
    </ligand>
</feature>
<keyword evidence="5 10" id="KW-0472">Membrane</keyword>
<dbReference type="GO" id="GO:0046872">
    <property type="term" value="F:metal ion binding"/>
    <property type="evidence" value="ECO:0007669"/>
    <property type="project" value="UniProtKB-KW"/>
</dbReference>
<evidence type="ECO:0000256" key="2">
    <source>
        <dbReference type="ARBA" id="ARBA00022475"/>
    </source>
</evidence>
<keyword evidence="2 10" id="KW-1003">Cell membrane</keyword>
<feature type="transmembrane region" description="Helical" evidence="10">
    <location>
        <begin position="31"/>
        <end position="49"/>
    </location>
</feature>
<dbReference type="GO" id="GO:0062054">
    <property type="term" value="F:fluoride channel activity"/>
    <property type="evidence" value="ECO:0007669"/>
    <property type="project" value="UniProtKB-UniRule"/>
</dbReference>
<dbReference type="GO" id="GO:0005886">
    <property type="term" value="C:plasma membrane"/>
    <property type="evidence" value="ECO:0007669"/>
    <property type="project" value="UniProtKB-SubCell"/>
</dbReference>
<evidence type="ECO:0000313" key="14">
    <source>
        <dbReference type="Proteomes" id="UP001385848"/>
    </source>
</evidence>
<dbReference type="PANTHER" id="PTHR28259">
    <property type="entry name" value="FLUORIDE EXPORT PROTEIN 1-RELATED"/>
    <property type="match status" value="1"/>
</dbReference>
<evidence type="ECO:0000256" key="8">
    <source>
        <dbReference type="ARBA" id="ARBA00035585"/>
    </source>
</evidence>
<keyword evidence="10" id="KW-0479">Metal-binding</keyword>
<comment type="similarity">
    <text evidence="7 10">Belongs to the fluoride channel Fluc/FEX (TC 1.A.43) family.</text>
</comment>
<keyword evidence="6 10" id="KW-0407">Ion channel</keyword>
<proteinExistence type="inferred from homology"/>
<evidence type="ECO:0000256" key="3">
    <source>
        <dbReference type="ARBA" id="ARBA00022692"/>
    </source>
</evidence>
<dbReference type="InterPro" id="IPR003691">
    <property type="entry name" value="FluC"/>
</dbReference>
<comment type="caution">
    <text evidence="10">Lacks conserved residue(s) required for the propagation of feature annotation.</text>
</comment>
<accession>A0A5N1IGH8</accession>
<dbReference type="Proteomes" id="UP001385848">
    <property type="component" value="Unassembled WGS sequence"/>
</dbReference>
<keyword evidence="14" id="KW-1185">Reference proteome</keyword>
<evidence type="ECO:0000256" key="1">
    <source>
        <dbReference type="ARBA" id="ARBA00004651"/>
    </source>
</evidence>
<dbReference type="KEGG" id="lje:BUE77_03440"/>
<comment type="catalytic activity">
    <reaction evidence="8">
        <text>fluoride(in) = fluoride(out)</text>
        <dbReference type="Rhea" id="RHEA:76159"/>
        <dbReference type="ChEBI" id="CHEBI:17051"/>
    </reaction>
    <physiologicalReaction direction="left-to-right" evidence="8">
        <dbReference type="Rhea" id="RHEA:76160"/>
    </physiologicalReaction>
</comment>
<keyword evidence="10" id="KW-0406">Ion transport</keyword>
<organism evidence="11 13">
    <name type="scientific">Lactobacillus jensenii</name>
    <dbReference type="NCBI Taxonomy" id="109790"/>
    <lineage>
        <taxon>Bacteria</taxon>
        <taxon>Bacillati</taxon>
        <taxon>Bacillota</taxon>
        <taxon>Bacilli</taxon>
        <taxon>Lactobacillales</taxon>
        <taxon>Lactobacillaceae</taxon>
        <taxon>Lactobacillus</taxon>
    </lineage>
</organism>
<dbReference type="GO" id="GO:0140114">
    <property type="term" value="P:cellular detoxification of fluoride"/>
    <property type="evidence" value="ECO:0007669"/>
    <property type="project" value="UniProtKB-UniRule"/>
</dbReference>
<comment type="caution">
    <text evidence="11">The sequence shown here is derived from an EMBL/GenBank/DDBJ whole genome shotgun (WGS) entry which is preliminary data.</text>
</comment>
<evidence type="ECO:0000256" key="7">
    <source>
        <dbReference type="ARBA" id="ARBA00035120"/>
    </source>
</evidence>
<evidence type="ECO:0000313" key="12">
    <source>
        <dbReference type="EMBL" id="MEL0565060.1"/>
    </source>
</evidence>
<comment type="function">
    <text evidence="9 10">Fluoride-specific ion channel. Important for reducing fluoride concentration in the cell, thus reducing its toxicity.</text>
</comment>
<dbReference type="NCBIfam" id="NF010816">
    <property type="entry name" value="PRK14220.1"/>
    <property type="match status" value="1"/>
</dbReference>
<evidence type="ECO:0000313" key="13">
    <source>
        <dbReference type="Proteomes" id="UP000327236"/>
    </source>
</evidence>
<name>A0A5N1IGH8_LACJE</name>
<evidence type="ECO:0000256" key="4">
    <source>
        <dbReference type="ARBA" id="ARBA00022989"/>
    </source>
</evidence>
<evidence type="ECO:0000256" key="10">
    <source>
        <dbReference type="HAMAP-Rule" id="MF_00454"/>
    </source>
</evidence>
<keyword evidence="10" id="KW-0915">Sodium</keyword>
<keyword evidence="4 10" id="KW-1133">Transmembrane helix</keyword>
<protein>
    <recommendedName>
        <fullName evidence="10">Fluoride-specific ion channel FluC</fullName>
    </recommendedName>
</protein>
<dbReference type="PANTHER" id="PTHR28259:SF1">
    <property type="entry name" value="FLUORIDE EXPORT PROTEIN 1-RELATED"/>
    <property type="match status" value="1"/>
</dbReference>
<dbReference type="Proteomes" id="UP000327236">
    <property type="component" value="Unassembled WGS sequence"/>
</dbReference>
<dbReference type="Pfam" id="PF02537">
    <property type="entry name" value="CRCB"/>
    <property type="match status" value="1"/>
</dbReference>
<gene>
    <name evidence="10 11" type="primary">crcB</name>
    <name evidence="10" type="synonym">fluC</name>
    <name evidence="12" type="ORF">AAC431_03860</name>
    <name evidence="11" type="ORF">F6H94_03935</name>
</gene>
<feature type="transmembrane region" description="Helical" evidence="10">
    <location>
        <begin position="85"/>
        <end position="107"/>
    </location>
</feature>
<dbReference type="RefSeq" id="WP_006584950.1">
    <property type="nucleotide sequence ID" value="NZ_CATOUV010000001.1"/>
</dbReference>
<evidence type="ECO:0000256" key="9">
    <source>
        <dbReference type="ARBA" id="ARBA00049940"/>
    </source>
</evidence>
<sequence length="111" mass="12145">MIFAGLGAALGAALRYFLTVNIKTNHLWPRATFLINMTGAFCLGLIFALGLDKNIYTFLGTGVLGGYTTFSTLNKELVGLRKDKIGLFYALSSYLLGLLLVYVGFYLGKMM</sequence>
<dbReference type="HAMAP" id="MF_00454">
    <property type="entry name" value="FluC"/>
    <property type="match status" value="1"/>
</dbReference>
<evidence type="ECO:0000256" key="5">
    <source>
        <dbReference type="ARBA" id="ARBA00023136"/>
    </source>
</evidence>
<comment type="subcellular location">
    <subcellularLocation>
        <location evidence="1 10">Cell membrane</location>
        <topology evidence="1 10">Multi-pass membrane protein</topology>
    </subcellularLocation>
</comment>
<dbReference type="EMBL" id="JBBVUL010000005">
    <property type="protein sequence ID" value="MEL0565060.1"/>
    <property type="molecule type" value="Genomic_DNA"/>
</dbReference>
<dbReference type="OrthoDB" id="9815830at2"/>